<dbReference type="SUPFAM" id="SSF52402">
    <property type="entry name" value="Adenine nucleotide alpha hydrolases-like"/>
    <property type="match status" value="1"/>
</dbReference>
<keyword evidence="4 13" id="KW-0808">Transferase</keyword>
<evidence type="ECO:0000313" key="13">
    <source>
        <dbReference type="EMBL" id="ACY20244.1"/>
    </source>
</evidence>
<dbReference type="InterPro" id="IPR002500">
    <property type="entry name" value="PAPS_reduct_dom"/>
</dbReference>
<evidence type="ECO:0000256" key="6">
    <source>
        <dbReference type="ARBA" id="ARBA00022741"/>
    </source>
</evidence>
<dbReference type="GO" id="GO:0000103">
    <property type="term" value="P:sulfate assimilation"/>
    <property type="evidence" value="ECO:0007669"/>
    <property type="project" value="InterPro"/>
</dbReference>
<name>D0L3P5_GORB4</name>
<comment type="similarity">
    <text evidence="1">Belongs to the PAPS reductase family. CysD subfamily.</text>
</comment>
<dbReference type="NCBIfam" id="NF003587">
    <property type="entry name" value="PRK05253.1"/>
    <property type="match status" value="1"/>
</dbReference>
<dbReference type="InterPro" id="IPR014729">
    <property type="entry name" value="Rossmann-like_a/b/a_fold"/>
</dbReference>
<dbReference type="PIRSF" id="PIRSF002936">
    <property type="entry name" value="CysDAde_trans"/>
    <property type="match status" value="1"/>
</dbReference>
<dbReference type="FunFam" id="3.40.50.620:FF:000002">
    <property type="entry name" value="Sulfate adenylyltransferase subunit 2"/>
    <property type="match status" value="1"/>
</dbReference>
<gene>
    <name evidence="13" type="ordered locus">Gbro_0932</name>
</gene>
<keyword evidence="14" id="KW-1185">Reference proteome</keyword>
<dbReference type="STRING" id="526226.Gbro_0932"/>
<dbReference type="NCBIfam" id="TIGR02039">
    <property type="entry name" value="CysD"/>
    <property type="match status" value="1"/>
</dbReference>
<dbReference type="Pfam" id="PF01507">
    <property type="entry name" value="PAPS_reduct"/>
    <property type="match status" value="1"/>
</dbReference>
<comment type="subunit">
    <text evidence="10">Heterodimer composed of CysD, the smaller subunit, and CysNC.</text>
</comment>
<accession>D0L3P5</accession>
<dbReference type="KEGG" id="gbr:Gbro_0932"/>
<keyword evidence="5 13" id="KW-0548">Nucleotidyltransferase</keyword>
<feature type="region of interest" description="Disordered" evidence="11">
    <location>
        <begin position="293"/>
        <end position="315"/>
    </location>
</feature>
<dbReference type="EC" id="2.7.7.4" evidence="2"/>
<evidence type="ECO:0000256" key="9">
    <source>
        <dbReference type="ARBA" id="ARBA00031812"/>
    </source>
</evidence>
<dbReference type="InterPro" id="IPR011784">
    <property type="entry name" value="SO4_adenylTrfase_ssu"/>
</dbReference>
<dbReference type="RefSeq" id="WP_012832824.1">
    <property type="nucleotide sequence ID" value="NC_013441.1"/>
</dbReference>
<protein>
    <recommendedName>
        <fullName evidence="3">Sulfate adenylyltransferase subunit 2</fullName>
        <ecNumber evidence="2">2.7.7.4</ecNumber>
    </recommendedName>
    <alternativeName>
        <fullName evidence="8">ATP-sulfurylase small subunit</fullName>
    </alternativeName>
    <alternativeName>
        <fullName evidence="9">Sulfate adenylate transferase</fullName>
    </alternativeName>
</protein>
<evidence type="ECO:0000259" key="12">
    <source>
        <dbReference type="Pfam" id="PF01507"/>
    </source>
</evidence>
<dbReference type="Proteomes" id="UP000001219">
    <property type="component" value="Chromosome"/>
</dbReference>
<dbReference type="Gene3D" id="3.40.50.620">
    <property type="entry name" value="HUPs"/>
    <property type="match status" value="1"/>
</dbReference>
<dbReference type="HOGENOM" id="CLU_043026_0_0_11"/>
<dbReference type="PANTHER" id="PTHR43196">
    <property type="entry name" value="SULFATE ADENYLYLTRANSFERASE SUBUNIT 2"/>
    <property type="match status" value="1"/>
</dbReference>
<dbReference type="NCBIfam" id="NF009214">
    <property type="entry name" value="PRK12563.1"/>
    <property type="match status" value="1"/>
</dbReference>
<reference evidence="14" key="1">
    <citation type="submission" date="2009-10" db="EMBL/GenBank/DDBJ databases">
        <title>The complete chromosome of Gordonia bronchialis DSM 43247.</title>
        <authorList>
            <consortium name="US DOE Joint Genome Institute (JGI-PGF)"/>
            <person name="Lucas S."/>
            <person name="Copeland A."/>
            <person name="Lapidus A."/>
            <person name="Glavina del Rio T."/>
            <person name="Dalin E."/>
            <person name="Tice H."/>
            <person name="Bruce D."/>
            <person name="Goodwin L."/>
            <person name="Pitluck S."/>
            <person name="Kyrpides N."/>
            <person name="Mavromatis K."/>
            <person name="Ivanova N."/>
            <person name="Ovchinnikova G."/>
            <person name="Saunders E."/>
            <person name="Brettin T."/>
            <person name="Detter J.C."/>
            <person name="Han C."/>
            <person name="Larimer F."/>
            <person name="Land M."/>
            <person name="Hauser L."/>
            <person name="Markowitz V."/>
            <person name="Cheng J.-F."/>
            <person name="Hugenholtz P."/>
            <person name="Woyke T."/>
            <person name="Wu D."/>
            <person name="Jando M."/>
            <person name="Schneider S."/>
            <person name="Goeker M."/>
            <person name="Klenk H.-P."/>
            <person name="Eisen J.A."/>
        </authorList>
    </citation>
    <scope>NUCLEOTIDE SEQUENCE [LARGE SCALE GENOMIC DNA]</scope>
    <source>
        <strain evidence="14">ATCC 25592 / DSM 43247 / BCRC 13721 / JCM 3198 / KCTC 3076 / NBRC 16047 / NCTC 10667</strain>
    </source>
</reference>
<evidence type="ECO:0000256" key="1">
    <source>
        <dbReference type="ARBA" id="ARBA00008885"/>
    </source>
</evidence>
<dbReference type="OrthoDB" id="9772604at2"/>
<reference evidence="13 14" key="2">
    <citation type="journal article" date="2010" name="Stand. Genomic Sci.">
        <title>Complete genome sequence of Gordonia bronchialis type strain (3410).</title>
        <authorList>
            <person name="Ivanova N."/>
            <person name="Sikorski J."/>
            <person name="Jando M."/>
            <person name="Lapidus A."/>
            <person name="Nolan M."/>
            <person name="Lucas S."/>
            <person name="Del Rio T.G."/>
            <person name="Tice H."/>
            <person name="Copeland A."/>
            <person name="Cheng J.F."/>
            <person name="Chen F."/>
            <person name="Bruce D."/>
            <person name="Goodwin L."/>
            <person name="Pitluck S."/>
            <person name="Mavromatis K."/>
            <person name="Ovchinnikova G."/>
            <person name="Pati A."/>
            <person name="Chen A."/>
            <person name="Palaniappan K."/>
            <person name="Land M."/>
            <person name="Hauser L."/>
            <person name="Chang Y.J."/>
            <person name="Jeffries C.D."/>
            <person name="Chain P."/>
            <person name="Saunders E."/>
            <person name="Han C."/>
            <person name="Detter J.C."/>
            <person name="Brettin T."/>
            <person name="Rohde M."/>
            <person name="Goker M."/>
            <person name="Bristow J."/>
            <person name="Eisen J.A."/>
            <person name="Markowitz V."/>
            <person name="Hugenholtz P."/>
            <person name="Klenk H.P."/>
            <person name="Kyrpides N.C."/>
        </authorList>
    </citation>
    <scope>NUCLEOTIDE SEQUENCE [LARGE SCALE GENOMIC DNA]</scope>
    <source>
        <strain evidence="14">ATCC 25592 / DSM 43247 / BCRC 13721 / JCM 3198 / KCTC 3076 / NBRC 16047 / NCTC 10667</strain>
    </source>
</reference>
<evidence type="ECO:0000313" key="14">
    <source>
        <dbReference type="Proteomes" id="UP000001219"/>
    </source>
</evidence>
<dbReference type="AlphaFoldDB" id="D0L3P5"/>
<dbReference type="PANTHER" id="PTHR43196:SF1">
    <property type="entry name" value="SULFATE ADENYLYLTRANSFERASE SUBUNIT 2"/>
    <property type="match status" value="1"/>
</dbReference>
<evidence type="ECO:0000256" key="3">
    <source>
        <dbReference type="ARBA" id="ARBA00022004"/>
    </source>
</evidence>
<keyword evidence="7" id="KW-0067">ATP-binding</keyword>
<keyword evidence="6" id="KW-0547">Nucleotide-binding</keyword>
<evidence type="ECO:0000256" key="2">
    <source>
        <dbReference type="ARBA" id="ARBA00012391"/>
    </source>
</evidence>
<evidence type="ECO:0000256" key="7">
    <source>
        <dbReference type="ARBA" id="ARBA00022840"/>
    </source>
</evidence>
<feature type="domain" description="Phosphoadenosine phosphosulphate reductase" evidence="12">
    <location>
        <begin position="43"/>
        <end position="268"/>
    </location>
</feature>
<proteinExistence type="inferred from homology"/>
<evidence type="ECO:0000256" key="4">
    <source>
        <dbReference type="ARBA" id="ARBA00022679"/>
    </source>
</evidence>
<dbReference type="InterPro" id="IPR050128">
    <property type="entry name" value="Sulfate_adenylyltrnsfr_sub2"/>
</dbReference>
<sequence>MGPDQGSATGANATRTYELSHLEALEAESVHIFREVAATFERPVLLFSGGKDSVVMFHLARKAFWPAPIPFPLMHVDTGHNFDEVIEFRDRVVSETGVRLLVSSVQEDIDAGRVVEPTGPGASRNRLQTTALLRGITENRFDAVFGGARRDEEKARAKERVFSFRDEFGAWDPRRQRPELWNLYNGRHNRGEHIRVFPLSNWTELDIWSYIADEDIALPSIYYAHRREVIPRDGMLLAKTRFLESLPGEEVRTETVRFRTVGDATCTGCVLSEADTNERVIAEVEATRLTERGATRADDRISESGMEDRKKEGYF</sequence>
<evidence type="ECO:0000256" key="8">
    <source>
        <dbReference type="ARBA" id="ARBA00030256"/>
    </source>
</evidence>
<evidence type="ECO:0000256" key="11">
    <source>
        <dbReference type="SAM" id="MobiDB-lite"/>
    </source>
</evidence>
<evidence type="ECO:0000256" key="10">
    <source>
        <dbReference type="ARBA" id="ARBA00062688"/>
    </source>
</evidence>
<dbReference type="EMBL" id="CP001802">
    <property type="protein sequence ID" value="ACY20244.1"/>
    <property type="molecule type" value="Genomic_DNA"/>
</dbReference>
<evidence type="ECO:0000256" key="5">
    <source>
        <dbReference type="ARBA" id="ARBA00022695"/>
    </source>
</evidence>
<dbReference type="eggNOG" id="COG0175">
    <property type="taxonomic scope" value="Bacteria"/>
</dbReference>
<dbReference type="GO" id="GO:0005524">
    <property type="term" value="F:ATP binding"/>
    <property type="evidence" value="ECO:0007669"/>
    <property type="project" value="UniProtKB-KW"/>
</dbReference>
<organism evidence="13 14">
    <name type="scientific">Gordonia bronchialis (strain ATCC 25592 / DSM 43247 / BCRC 13721 / JCM 3198 / KCTC 3076 / NBRC 16047 / NCTC 10667)</name>
    <name type="common">Rhodococcus bronchialis</name>
    <dbReference type="NCBI Taxonomy" id="526226"/>
    <lineage>
        <taxon>Bacteria</taxon>
        <taxon>Bacillati</taxon>
        <taxon>Actinomycetota</taxon>
        <taxon>Actinomycetes</taxon>
        <taxon>Mycobacteriales</taxon>
        <taxon>Gordoniaceae</taxon>
        <taxon>Gordonia</taxon>
    </lineage>
</organism>
<dbReference type="GO" id="GO:0004781">
    <property type="term" value="F:sulfate adenylyltransferase (ATP) activity"/>
    <property type="evidence" value="ECO:0007669"/>
    <property type="project" value="UniProtKB-EC"/>
</dbReference>